<dbReference type="AlphaFoldDB" id="A0A1T4PB30"/>
<evidence type="ECO:0008006" key="4">
    <source>
        <dbReference type="Google" id="ProtNLM"/>
    </source>
</evidence>
<name>A0A1T4PB30_9BACT</name>
<dbReference type="EMBL" id="FUXK01000013">
    <property type="protein sequence ID" value="SJZ88018.1"/>
    <property type="molecule type" value="Genomic_DNA"/>
</dbReference>
<protein>
    <recommendedName>
        <fullName evidence="4">Outer membrane protein beta-barrel domain-containing protein</fullName>
    </recommendedName>
</protein>
<dbReference type="InterPro" id="IPR046111">
    <property type="entry name" value="DUF6048"/>
</dbReference>
<dbReference type="RefSeq" id="WP_025071179.1">
    <property type="nucleotide sequence ID" value="NZ_FUXK01000013.1"/>
</dbReference>
<organism evidence="2 3">
    <name type="scientific">Segatella oulorum</name>
    <dbReference type="NCBI Taxonomy" id="28136"/>
    <lineage>
        <taxon>Bacteria</taxon>
        <taxon>Pseudomonadati</taxon>
        <taxon>Bacteroidota</taxon>
        <taxon>Bacteroidia</taxon>
        <taxon>Bacteroidales</taxon>
        <taxon>Prevotellaceae</taxon>
        <taxon>Segatella</taxon>
    </lineage>
</organism>
<gene>
    <name evidence="2" type="ORF">SAMN02745202_01347</name>
</gene>
<proteinExistence type="predicted"/>
<sequence length="228" mass="25611">MLQRALSSFILKIIAISLSLCAAEPLHAQKKAAATATDSIPLFNGIAVSADLIGPAQLMMSSYGQYQAALRVNLKNKWFPVAEVGYGKANADDVSTKLSYQTGAPYGRLGMDWNINKEKNDSYRIYAGFRYAYTSFKYDIDSHGVIDPVWKKPADFSAHHQQASQHWLELVFALDAKLWGALRMGWSVRYKRRLFHQQQEIGEPWYVPGFGRNGNSRLGGEFNITIEL</sequence>
<evidence type="ECO:0000256" key="1">
    <source>
        <dbReference type="SAM" id="SignalP"/>
    </source>
</evidence>
<reference evidence="2 3" key="1">
    <citation type="submission" date="2017-02" db="EMBL/GenBank/DDBJ databases">
        <authorList>
            <person name="Peterson S.W."/>
        </authorList>
    </citation>
    <scope>NUCLEOTIDE SEQUENCE [LARGE SCALE GENOMIC DNA]</scope>
    <source>
        <strain evidence="2 3">ATCC 43324</strain>
    </source>
</reference>
<accession>A0A1T4PB30</accession>
<dbReference type="eggNOG" id="ENOG502Z9BE">
    <property type="taxonomic scope" value="Bacteria"/>
</dbReference>
<feature type="chain" id="PRO_5010562871" description="Outer membrane protein beta-barrel domain-containing protein" evidence="1">
    <location>
        <begin position="23"/>
        <end position="228"/>
    </location>
</feature>
<dbReference type="Proteomes" id="UP000190065">
    <property type="component" value="Unassembled WGS sequence"/>
</dbReference>
<evidence type="ECO:0000313" key="3">
    <source>
        <dbReference type="Proteomes" id="UP000190065"/>
    </source>
</evidence>
<evidence type="ECO:0000313" key="2">
    <source>
        <dbReference type="EMBL" id="SJZ88018.1"/>
    </source>
</evidence>
<keyword evidence="1" id="KW-0732">Signal</keyword>
<dbReference type="Pfam" id="PF19515">
    <property type="entry name" value="DUF6048"/>
    <property type="match status" value="1"/>
</dbReference>
<dbReference type="STRING" id="28136.SAMN02745202_01347"/>
<feature type="signal peptide" evidence="1">
    <location>
        <begin position="1"/>
        <end position="22"/>
    </location>
</feature>